<evidence type="ECO:0000313" key="2">
    <source>
        <dbReference type="Proteomes" id="UP000621799"/>
    </source>
</evidence>
<dbReference type="AlphaFoldDB" id="A0A928Z7K1"/>
<gene>
    <name evidence="1" type="ORF">IQ235_07450</name>
</gene>
<dbReference type="EMBL" id="JADEXN010000101">
    <property type="protein sequence ID" value="MBE9040615.1"/>
    <property type="molecule type" value="Genomic_DNA"/>
</dbReference>
<sequence length="49" mass="5278">MSCLLGLDLAPISLTCWGFGVKTRSVRKTLAIVPASSQGKMQMVPTIDR</sequence>
<reference evidence="1" key="1">
    <citation type="submission" date="2020-10" db="EMBL/GenBank/DDBJ databases">
        <authorList>
            <person name="Castelo-Branco R."/>
            <person name="Eusebio N."/>
            <person name="Adriana R."/>
            <person name="Vieira A."/>
            <person name="Brugerolle De Fraissinette N."/>
            <person name="Rezende De Castro R."/>
            <person name="Schneider M.P."/>
            <person name="Vasconcelos V."/>
            <person name="Leao P.N."/>
        </authorList>
    </citation>
    <scope>NUCLEOTIDE SEQUENCE</scope>
    <source>
        <strain evidence="1">LEGE 11467</strain>
    </source>
</reference>
<protein>
    <submittedName>
        <fullName evidence="1">Uncharacterized protein</fullName>
    </submittedName>
</protein>
<name>A0A928Z7K1_9CYAN</name>
<dbReference type="Proteomes" id="UP000621799">
    <property type="component" value="Unassembled WGS sequence"/>
</dbReference>
<evidence type="ECO:0000313" key="1">
    <source>
        <dbReference type="EMBL" id="MBE9040615.1"/>
    </source>
</evidence>
<comment type="caution">
    <text evidence="1">The sequence shown here is derived from an EMBL/GenBank/DDBJ whole genome shotgun (WGS) entry which is preliminary data.</text>
</comment>
<keyword evidence="2" id="KW-1185">Reference proteome</keyword>
<accession>A0A928Z7K1</accession>
<organism evidence="1 2">
    <name type="scientific">Zarconia navalis LEGE 11467</name>
    <dbReference type="NCBI Taxonomy" id="1828826"/>
    <lineage>
        <taxon>Bacteria</taxon>
        <taxon>Bacillati</taxon>
        <taxon>Cyanobacteriota</taxon>
        <taxon>Cyanophyceae</taxon>
        <taxon>Oscillatoriophycideae</taxon>
        <taxon>Oscillatoriales</taxon>
        <taxon>Oscillatoriales incertae sedis</taxon>
        <taxon>Zarconia</taxon>
        <taxon>Zarconia navalis</taxon>
    </lineage>
</organism>
<dbReference type="RefSeq" id="WP_264320861.1">
    <property type="nucleotide sequence ID" value="NZ_JADEXN010000101.1"/>
</dbReference>
<proteinExistence type="predicted"/>